<dbReference type="InterPro" id="IPR008769">
    <property type="entry name" value="PhaF_PhaI"/>
</dbReference>
<evidence type="ECO:0000313" key="1">
    <source>
        <dbReference type="EMBL" id="MBN4068342.1"/>
    </source>
</evidence>
<accession>A0ABS3AWS7</accession>
<protein>
    <recommendedName>
        <fullName evidence="3">Polyhydroxyalkanoate synthesis regulator phasin</fullName>
    </recommendedName>
</protein>
<evidence type="ECO:0000313" key="2">
    <source>
        <dbReference type="Proteomes" id="UP000717534"/>
    </source>
</evidence>
<comment type="caution">
    <text evidence="1">The sequence shown here is derived from an EMBL/GenBank/DDBJ whole genome shotgun (WGS) entry which is preliminary data.</text>
</comment>
<evidence type="ECO:0008006" key="3">
    <source>
        <dbReference type="Google" id="ProtNLM"/>
    </source>
</evidence>
<keyword evidence="2" id="KW-1185">Reference proteome</keyword>
<sequence>MIDLLKKTLLTGIGAVALTKEKIEAIAKEFVEKGKITEQEGKALVEDLVARSEESRLEFQKQVEDKVESVMKKMNLAKQSELDVLRDELEEIRNSLKDKE</sequence>
<dbReference type="PANTHER" id="PTHR38664:SF1">
    <property type="entry name" value="SLR0058 PROTEIN"/>
    <property type="match status" value="1"/>
</dbReference>
<organism evidence="1 2">
    <name type="scientific">Desulfotalea psychrophila</name>
    <dbReference type="NCBI Taxonomy" id="84980"/>
    <lineage>
        <taxon>Bacteria</taxon>
        <taxon>Pseudomonadati</taxon>
        <taxon>Thermodesulfobacteriota</taxon>
        <taxon>Desulfobulbia</taxon>
        <taxon>Desulfobulbales</taxon>
        <taxon>Desulfocapsaceae</taxon>
        <taxon>Desulfotalea</taxon>
    </lineage>
</organism>
<proteinExistence type="predicted"/>
<gene>
    <name evidence="1" type="ORF">JYU06_02310</name>
</gene>
<dbReference type="PANTHER" id="PTHR38664">
    <property type="entry name" value="SLR0058 PROTEIN"/>
    <property type="match status" value="1"/>
</dbReference>
<name>A0ABS3AWS7_9BACT</name>
<reference evidence="1 2" key="1">
    <citation type="submission" date="2021-02" db="EMBL/GenBank/DDBJ databases">
        <title>Activity-based single-cell genomes from oceanic crustal fluid captures similar information to metagenomic and metatranscriptomic surveys with orders of magnitude less sampling.</title>
        <authorList>
            <person name="D'Angelo T.S."/>
            <person name="Orcutt B.N."/>
        </authorList>
    </citation>
    <scope>NUCLEOTIDE SEQUENCE [LARGE SCALE GENOMIC DNA]</scope>
    <source>
        <strain evidence="1">AH-315-G02</strain>
    </source>
</reference>
<dbReference type="EMBL" id="JAFITO010000011">
    <property type="protein sequence ID" value="MBN4068342.1"/>
    <property type="molecule type" value="Genomic_DNA"/>
</dbReference>
<dbReference type="Proteomes" id="UP000717534">
    <property type="component" value="Unassembled WGS sequence"/>
</dbReference>